<evidence type="ECO:0000256" key="2">
    <source>
        <dbReference type="ARBA" id="ARBA00022679"/>
    </source>
</evidence>
<feature type="domain" description="Lipoyl-binding" evidence="4">
    <location>
        <begin position="18"/>
        <end position="93"/>
    </location>
</feature>
<proteinExistence type="predicted"/>
<evidence type="ECO:0000259" key="4">
    <source>
        <dbReference type="PROSITE" id="PS50968"/>
    </source>
</evidence>
<dbReference type="EMBL" id="CP097206">
    <property type="protein sequence ID" value="UQV27153.1"/>
    <property type="molecule type" value="Genomic_DNA"/>
</dbReference>
<dbReference type="InterPro" id="IPR011053">
    <property type="entry name" value="Single_hybrid_motif"/>
</dbReference>
<dbReference type="InterPro" id="IPR050743">
    <property type="entry name" value="2-oxoacid_DH_E2_comp"/>
</dbReference>
<evidence type="ECO:0000313" key="6">
    <source>
        <dbReference type="Proteomes" id="UP000769022"/>
    </source>
</evidence>
<dbReference type="Proteomes" id="UP000769022">
    <property type="component" value="Chromosome"/>
</dbReference>
<dbReference type="PANTHER" id="PTHR43178">
    <property type="entry name" value="DIHYDROLIPOAMIDE ACETYLTRANSFERASE COMPONENT OF PYRUVATE DEHYDROGENASE COMPLEX"/>
    <property type="match status" value="1"/>
</dbReference>
<protein>
    <recommendedName>
        <fullName evidence="4">Lipoyl-binding domain-containing protein</fullName>
    </recommendedName>
</protein>
<dbReference type="KEGG" id="pphy:H7686_0002280"/>
<keyword evidence="3" id="KW-0012">Acyltransferase</keyword>
<comment type="cofactor">
    <cofactor evidence="1">
        <name>(R)-lipoate</name>
        <dbReference type="ChEBI" id="CHEBI:83088"/>
    </cofactor>
</comment>
<dbReference type="RefSeq" id="WP_249175818.1">
    <property type="nucleotide sequence ID" value="NZ_JACRYS020000001.1"/>
</dbReference>
<dbReference type="GO" id="GO:0016407">
    <property type="term" value="F:acetyltransferase activity"/>
    <property type="evidence" value="ECO:0007669"/>
    <property type="project" value="TreeGrafter"/>
</dbReference>
<dbReference type="GO" id="GO:0005737">
    <property type="term" value="C:cytoplasm"/>
    <property type="evidence" value="ECO:0007669"/>
    <property type="project" value="TreeGrafter"/>
</dbReference>
<dbReference type="PROSITE" id="PS50968">
    <property type="entry name" value="BIOTINYL_LIPOYL"/>
    <property type="match status" value="1"/>
</dbReference>
<sequence length="98" mass="11036">MHKIKKEVGLIVMKHKQKYEFKFHDLGEGLHEGTITKCLCKVGDKVKEGQGLFEIENDKLSDTLLSPVDGVILEIKCSPSDQVELDQVLAVIEIDNEE</sequence>
<evidence type="ECO:0000256" key="1">
    <source>
        <dbReference type="ARBA" id="ARBA00001938"/>
    </source>
</evidence>
<evidence type="ECO:0000313" key="5">
    <source>
        <dbReference type="EMBL" id="UQV27153.1"/>
    </source>
</evidence>
<name>A0AAX3B900_9MOLU</name>
<dbReference type="Gene3D" id="2.40.50.100">
    <property type="match status" value="1"/>
</dbReference>
<organism evidence="5 6">
    <name type="scientific">Candidatus Phytoplasma asiaticum</name>
    <dbReference type="NCBI Taxonomy" id="2763338"/>
    <lineage>
        <taxon>Bacteria</taxon>
        <taxon>Bacillati</taxon>
        <taxon>Mycoplasmatota</taxon>
        <taxon>Mollicutes</taxon>
        <taxon>Acholeplasmatales</taxon>
        <taxon>Acholeplasmataceae</taxon>
        <taxon>Candidatus Phytoplasma</taxon>
        <taxon>16SrII (Peanut WB group)</taxon>
    </lineage>
</organism>
<evidence type="ECO:0000256" key="3">
    <source>
        <dbReference type="ARBA" id="ARBA00023315"/>
    </source>
</evidence>
<accession>A0AAX3B900</accession>
<dbReference type="PANTHER" id="PTHR43178:SF5">
    <property type="entry name" value="LIPOAMIDE ACYLTRANSFERASE COMPONENT OF BRANCHED-CHAIN ALPHA-KETO ACID DEHYDROGENASE COMPLEX, MITOCHONDRIAL"/>
    <property type="match status" value="1"/>
</dbReference>
<dbReference type="GO" id="GO:0031405">
    <property type="term" value="F:lipoic acid binding"/>
    <property type="evidence" value="ECO:0007669"/>
    <property type="project" value="TreeGrafter"/>
</dbReference>
<keyword evidence="2" id="KW-0808">Transferase</keyword>
<reference evidence="5 6" key="1">
    <citation type="submission" date="2022-05" db="EMBL/GenBank/DDBJ databases">
        <title>'Parthenium hysterophorus' phyllody phytoplasma strain PR34.</title>
        <authorList>
            <person name="Kirdat K."/>
            <person name="Tiwarekar B."/>
            <person name="Yadav A."/>
        </authorList>
    </citation>
    <scope>NUCLEOTIDE SEQUENCE [LARGE SCALE GENOMIC DNA]</scope>
    <source>
        <strain evidence="5 6">PR34</strain>
    </source>
</reference>
<keyword evidence="6" id="KW-1185">Reference proteome</keyword>
<dbReference type="Pfam" id="PF00364">
    <property type="entry name" value="Biotin_lipoyl"/>
    <property type="match status" value="1"/>
</dbReference>
<dbReference type="InterPro" id="IPR000089">
    <property type="entry name" value="Biotin_lipoyl"/>
</dbReference>
<dbReference type="CDD" id="cd06849">
    <property type="entry name" value="lipoyl_domain"/>
    <property type="match status" value="1"/>
</dbReference>
<dbReference type="AlphaFoldDB" id="A0AAX3B900"/>
<gene>
    <name evidence="5" type="ORF">H7686_0002280</name>
</gene>
<dbReference type="SUPFAM" id="SSF51230">
    <property type="entry name" value="Single hybrid motif"/>
    <property type="match status" value="1"/>
</dbReference>